<dbReference type="AlphaFoldDB" id="A0A5B7K1K8"/>
<comment type="caution">
    <text evidence="1">The sequence shown here is derived from an EMBL/GenBank/DDBJ whole genome shotgun (WGS) entry which is preliminary data.</text>
</comment>
<evidence type="ECO:0000313" key="1">
    <source>
        <dbReference type="EMBL" id="MPC99018.1"/>
    </source>
</evidence>
<organism evidence="1 2">
    <name type="scientific">Portunus trituberculatus</name>
    <name type="common">Swimming crab</name>
    <name type="synonym">Neptunus trituberculatus</name>
    <dbReference type="NCBI Taxonomy" id="210409"/>
    <lineage>
        <taxon>Eukaryota</taxon>
        <taxon>Metazoa</taxon>
        <taxon>Ecdysozoa</taxon>
        <taxon>Arthropoda</taxon>
        <taxon>Crustacea</taxon>
        <taxon>Multicrustacea</taxon>
        <taxon>Malacostraca</taxon>
        <taxon>Eumalacostraca</taxon>
        <taxon>Eucarida</taxon>
        <taxon>Decapoda</taxon>
        <taxon>Pleocyemata</taxon>
        <taxon>Brachyura</taxon>
        <taxon>Eubrachyura</taxon>
        <taxon>Portunoidea</taxon>
        <taxon>Portunidae</taxon>
        <taxon>Portuninae</taxon>
        <taxon>Portunus</taxon>
    </lineage>
</organism>
<name>A0A5B7K1K8_PORTR</name>
<accession>A0A5B7K1K8</accession>
<protein>
    <submittedName>
        <fullName evidence="1">Uncharacterized protein</fullName>
    </submittedName>
</protein>
<gene>
    <name evidence="1" type="ORF">E2C01_094412</name>
</gene>
<evidence type="ECO:0000313" key="2">
    <source>
        <dbReference type="Proteomes" id="UP000324222"/>
    </source>
</evidence>
<dbReference type="Proteomes" id="UP000324222">
    <property type="component" value="Unassembled WGS sequence"/>
</dbReference>
<proteinExistence type="predicted"/>
<keyword evidence="2" id="KW-1185">Reference proteome</keyword>
<dbReference type="EMBL" id="VSRR010116618">
    <property type="protein sequence ID" value="MPC99018.1"/>
    <property type="molecule type" value="Genomic_DNA"/>
</dbReference>
<reference evidence="1 2" key="1">
    <citation type="submission" date="2019-05" db="EMBL/GenBank/DDBJ databases">
        <title>Another draft genome of Portunus trituberculatus and its Hox gene families provides insights of decapod evolution.</title>
        <authorList>
            <person name="Jeong J.-H."/>
            <person name="Song I."/>
            <person name="Kim S."/>
            <person name="Choi T."/>
            <person name="Kim D."/>
            <person name="Ryu S."/>
            <person name="Kim W."/>
        </authorList>
    </citation>
    <scope>NUCLEOTIDE SEQUENCE [LARGE SCALE GENOMIC DNA]</scope>
    <source>
        <tissue evidence="1">Muscle</tissue>
    </source>
</reference>
<sequence length="76" mass="8397">MKGENPGAERTADLPVCDLCKEAGGGEAWVEGTFPSLTKGKRERLRERLARLKRMKGLTEEEGNLSKCIFILFISG</sequence>